<comment type="caution">
    <text evidence="1">The sequence shown here is derived from an EMBL/GenBank/DDBJ whole genome shotgun (WGS) entry which is preliminary data.</text>
</comment>
<proteinExistence type="predicted"/>
<dbReference type="AlphaFoldDB" id="A0AAP0IIE9"/>
<dbReference type="Proteomes" id="UP001417504">
    <property type="component" value="Unassembled WGS sequence"/>
</dbReference>
<keyword evidence="2" id="KW-1185">Reference proteome</keyword>
<accession>A0AAP0IIE9</accession>
<gene>
    <name evidence="1" type="ORF">Sjap_014525</name>
</gene>
<reference evidence="1 2" key="1">
    <citation type="submission" date="2024-01" db="EMBL/GenBank/DDBJ databases">
        <title>Genome assemblies of Stephania.</title>
        <authorList>
            <person name="Yang L."/>
        </authorList>
    </citation>
    <scope>NUCLEOTIDE SEQUENCE [LARGE SCALE GENOMIC DNA]</scope>
    <source>
        <strain evidence="1">QJT</strain>
        <tissue evidence="1">Leaf</tissue>
    </source>
</reference>
<evidence type="ECO:0000313" key="2">
    <source>
        <dbReference type="Proteomes" id="UP001417504"/>
    </source>
</evidence>
<protein>
    <submittedName>
        <fullName evidence="1">Uncharacterized protein</fullName>
    </submittedName>
</protein>
<sequence length="81" mass="9266">MLCSELSFDAFLFAKAIKLISSIFSSIVSPQTLDLLPRFKFNPRLEHFEDFEHICLPLDWIHPTSPGVIINEGHKIICSSY</sequence>
<evidence type="ECO:0000313" key="1">
    <source>
        <dbReference type="EMBL" id="KAK9115578.1"/>
    </source>
</evidence>
<name>A0AAP0IIE9_9MAGN</name>
<dbReference type="EMBL" id="JBBNAE010000006">
    <property type="protein sequence ID" value="KAK9115578.1"/>
    <property type="molecule type" value="Genomic_DNA"/>
</dbReference>
<organism evidence="1 2">
    <name type="scientific">Stephania japonica</name>
    <dbReference type="NCBI Taxonomy" id="461633"/>
    <lineage>
        <taxon>Eukaryota</taxon>
        <taxon>Viridiplantae</taxon>
        <taxon>Streptophyta</taxon>
        <taxon>Embryophyta</taxon>
        <taxon>Tracheophyta</taxon>
        <taxon>Spermatophyta</taxon>
        <taxon>Magnoliopsida</taxon>
        <taxon>Ranunculales</taxon>
        <taxon>Menispermaceae</taxon>
        <taxon>Menispermoideae</taxon>
        <taxon>Cissampelideae</taxon>
        <taxon>Stephania</taxon>
    </lineage>
</organism>